<accession>A0A8S5N9H1</accession>
<protein>
    <submittedName>
        <fullName evidence="1">Tail sheath protein</fullName>
    </submittedName>
</protein>
<reference evidence="1" key="1">
    <citation type="journal article" date="2021" name="Proc. Natl. Acad. Sci. U.S.A.">
        <title>A Catalog of Tens of Thousands of Viruses from Human Metagenomes Reveals Hidden Associations with Chronic Diseases.</title>
        <authorList>
            <person name="Tisza M.J."/>
            <person name="Buck C.B."/>
        </authorList>
    </citation>
    <scope>NUCLEOTIDE SEQUENCE</scope>
    <source>
        <strain evidence="1">Ct8hR1</strain>
    </source>
</reference>
<organism evidence="1">
    <name type="scientific">Siphoviridae sp. ct8hR1</name>
    <dbReference type="NCBI Taxonomy" id="2826172"/>
    <lineage>
        <taxon>Viruses</taxon>
        <taxon>Duplodnaviria</taxon>
        <taxon>Heunggongvirae</taxon>
        <taxon>Uroviricota</taxon>
        <taxon>Caudoviricetes</taxon>
    </lineage>
</organism>
<evidence type="ECO:0000313" key="1">
    <source>
        <dbReference type="EMBL" id="DAD91421.1"/>
    </source>
</evidence>
<proteinExistence type="predicted"/>
<sequence length="475" mass="52202">MINMFSSVNVNVEDGNLGRSTVEGRGVQVTIGVSNVKSTVPLLITNTMKPDVIKEKLGYTPLADACMDAAENGLKENYAIPVTANVQGTVGKITHSGDGAGSISVEGNPNNVYQVIVEITETGDLNNGMFRYSIDGGNTFSMEQMIPMTGTYELSKTGLVLKFSESVEFKEGDAYSFETTEPVLNNQSVLQAVESLKNSNISFELVHIVGTSGKALWAALQQEAVEFLNIYKKPVIFVVEGREKREEETLDEYLIAMKEERRGISSIYICVSLSYGIYIGNDMSTRITNMAGVICGLFGRAKESLSIGCVKDFPISSAKLLKLIPEGISEYTEKLDEMGYTVFRQYTGLENYYVSNANTLAPDNSDFPYVENVRVLNRIVREVTKRATENIQQEIDPEEIETSVKGIESELNIAMDDCDDDKIISSGEVTIDTENTNILVDETLTVNAEWVPMGTSRVFNINFAVKNPYGTSSAE</sequence>
<dbReference type="EMBL" id="BK015113">
    <property type="protein sequence ID" value="DAD91421.1"/>
    <property type="molecule type" value="Genomic_DNA"/>
</dbReference>
<name>A0A8S5N9H1_9CAUD</name>
<dbReference type="Pfam" id="PF10758">
    <property type="entry name" value="DUF2586"/>
    <property type="match status" value="1"/>
</dbReference>
<dbReference type="InterPro" id="IPR019694">
    <property type="entry name" value="Phage_HP1_Orf23"/>
</dbReference>